<proteinExistence type="predicted"/>
<accession>A0A836P7A1</accession>
<dbReference type="CDD" id="cd01029">
    <property type="entry name" value="TOPRIM_primases"/>
    <property type="match status" value="1"/>
</dbReference>
<protein>
    <submittedName>
        <fullName evidence="1">DNA primase</fullName>
    </submittedName>
</protein>
<gene>
    <name evidence="1" type="ORF">A11K_0100010</name>
</gene>
<comment type="caution">
    <text evidence="1">The sequence shown here is derived from an EMBL/GenBank/DDBJ whole genome shotgun (WGS) entry which is preliminary data.</text>
</comment>
<evidence type="ECO:0000313" key="1">
    <source>
        <dbReference type="EMBL" id="KFA04022.1"/>
    </source>
</evidence>
<reference evidence="1" key="1">
    <citation type="submission" date="2012-05" db="EMBL/GenBank/DDBJ databases">
        <authorList>
            <person name="Studholme D.J."/>
            <person name="Wasukira A."/>
            <person name="Grant M."/>
        </authorList>
    </citation>
    <scope>NUCLEOTIDE SEQUENCE [LARGE SCALE GENOMIC DNA]</scope>
    <source>
        <strain evidence="1">NCPPB 890</strain>
    </source>
</reference>
<dbReference type="PROSITE" id="PS50880">
    <property type="entry name" value="TOPRIM"/>
    <property type="match status" value="1"/>
</dbReference>
<dbReference type="EMBL" id="AKBN01000001">
    <property type="protein sequence ID" value="KFA04022.1"/>
    <property type="molecule type" value="Genomic_DNA"/>
</dbReference>
<dbReference type="RefSeq" id="WP_010369969.1">
    <property type="nucleotide sequence ID" value="NZ_AKBN02000027.1"/>
</dbReference>
<dbReference type="Pfam" id="PF13662">
    <property type="entry name" value="Toprim_4"/>
    <property type="match status" value="1"/>
</dbReference>
<name>A0A836P7A1_XANVA</name>
<sequence length="278" mass="29369">MRRADGFVVAMQSAGLLVASVVADGRLRRVRAEGDGSGQRSGWYVLHAGPPLAGAYGNWKTGASAQWRDSEGASLSAAELAEIREKARRAQRQQQAECARRHAAAREAALAQWRQADAASATHAYLVAKGVASHGLRQSHGHLLVPMRDAEGHLWSMQTIAADGSKRFLAGGRKRGLYYAIGREVSEVVCIAEGYATAASIYEATGYPTAVAFDAGNLEPVARELRSKFPDALIVLCADDDAATALCRGINPGLANAQRAAHAVGGVVALPPRSPDHP</sequence>
<dbReference type="InterPro" id="IPR006171">
    <property type="entry name" value="TOPRIM_dom"/>
</dbReference>
<dbReference type="AlphaFoldDB" id="A0A836P7A1"/>
<dbReference type="InterPro" id="IPR034154">
    <property type="entry name" value="TOPRIM_DnaG/twinkle"/>
</dbReference>
<dbReference type="SMART" id="SM00493">
    <property type="entry name" value="TOPRIM"/>
    <property type="match status" value="1"/>
</dbReference>
<organism evidence="1">
    <name type="scientific">Xanthomonas vasicola pv. vasculorum NCPPB 890</name>
    <dbReference type="NCBI Taxonomy" id="1184265"/>
    <lineage>
        <taxon>Bacteria</taxon>
        <taxon>Pseudomonadati</taxon>
        <taxon>Pseudomonadota</taxon>
        <taxon>Gammaproteobacteria</taxon>
        <taxon>Lysobacterales</taxon>
        <taxon>Lysobacteraceae</taxon>
        <taxon>Xanthomonas</taxon>
    </lineage>
</organism>